<name>W0HU97_9GAMM</name>
<dbReference type="PROSITE" id="PS51077">
    <property type="entry name" value="HTH_ICLR"/>
    <property type="match status" value="1"/>
</dbReference>
<dbReference type="InterPro" id="IPR050707">
    <property type="entry name" value="HTH_MetabolicPath_Reg"/>
</dbReference>
<dbReference type="InterPro" id="IPR036388">
    <property type="entry name" value="WH-like_DNA-bd_sf"/>
</dbReference>
<sequence length="245" mass="27229">MTMKSLRNALRILDAFSLQRPVWGVRELSQYSGLSPSVVQRALAAFRDGGFLQQCPQSKRYEPGARFWEYGQIFRSRLRLDDVIARELRALADASGETAWFTVLDNEQALCVQVAQSARDVIIAIRSGERTPLFLGSRGKVMLAFMPPALRERQLRQVTAPAAQRRLLDALATIKRQGWWLSRGERLENVTGLSVPLFNAGGEVFASLTLGGPTSRLPEKVTMSHLPALLAARRAIAACWHTLNG</sequence>
<dbReference type="GO" id="GO:0045892">
    <property type="term" value="P:negative regulation of DNA-templated transcription"/>
    <property type="evidence" value="ECO:0007669"/>
    <property type="project" value="TreeGrafter"/>
</dbReference>
<dbReference type="Pfam" id="PF09339">
    <property type="entry name" value="HTH_IclR"/>
    <property type="match status" value="1"/>
</dbReference>
<dbReference type="PANTHER" id="PTHR30136">
    <property type="entry name" value="HELIX-TURN-HELIX TRANSCRIPTIONAL REGULATOR, ICLR FAMILY"/>
    <property type="match status" value="1"/>
</dbReference>
<keyword evidence="2" id="KW-0238">DNA-binding</keyword>
<protein>
    <recommendedName>
        <fullName evidence="4">HTH-type transcriptional repressor AllR</fullName>
    </recommendedName>
    <alternativeName>
        <fullName evidence="5">Negative regulator of allantoin and glyoxylate utilization operons</fullName>
    </alternativeName>
</protein>
<feature type="domain" description="HTH iclR-type" evidence="6">
    <location>
        <begin position="3"/>
        <end position="65"/>
    </location>
</feature>
<evidence type="ECO:0000256" key="1">
    <source>
        <dbReference type="ARBA" id="ARBA00023015"/>
    </source>
</evidence>
<dbReference type="OrthoDB" id="9807558at2"/>
<keyword evidence="1" id="KW-0805">Transcription regulation</keyword>
<dbReference type="HOGENOM" id="CLU_062618_4_3_6"/>
<dbReference type="SUPFAM" id="SSF46785">
    <property type="entry name" value="Winged helix' DNA-binding domain"/>
    <property type="match status" value="1"/>
</dbReference>
<dbReference type="Pfam" id="PF01614">
    <property type="entry name" value="IclR_C"/>
    <property type="match status" value="1"/>
</dbReference>
<keyword evidence="3" id="KW-0804">Transcription</keyword>
<evidence type="ECO:0000256" key="2">
    <source>
        <dbReference type="ARBA" id="ARBA00023125"/>
    </source>
</evidence>
<dbReference type="SUPFAM" id="SSF55781">
    <property type="entry name" value="GAF domain-like"/>
    <property type="match status" value="1"/>
</dbReference>
<dbReference type="EMBL" id="CP006569">
    <property type="protein sequence ID" value="AHF77334.1"/>
    <property type="molecule type" value="Genomic_DNA"/>
</dbReference>
<evidence type="ECO:0000256" key="4">
    <source>
        <dbReference type="ARBA" id="ARBA00040379"/>
    </source>
</evidence>
<evidence type="ECO:0000256" key="3">
    <source>
        <dbReference type="ARBA" id="ARBA00023163"/>
    </source>
</evidence>
<dbReference type="InterPro" id="IPR029016">
    <property type="entry name" value="GAF-like_dom_sf"/>
</dbReference>
<evidence type="ECO:0000256" key="5">
    <source>
        <dbReference type="ARBA" id="ARBA00042627"/>
    </source>
</evidence>
<keyword evidence="9" id="KW-1185">Reference proteome</keyword>
<dbReference type="PROSITE" id="PS51078">
    <property type="entry name" value="ICLR_ED"/>
    <property type="match status" value="1"/>
</dbReference>
<dbReference type="AlphaFoldDB" id="W0HU97"/>
<dbReference type="Gene3D" id="1.10.10.10">
    <property type="entry name" value="Winged helix-like DNA-binding domain superfamily/Winged helix DNA-binding domain"/>
    <property type="match status" value="1"/>
</dbReference>
<dbReference type="GO" id="GO:0003700">
    <property type="term" value="F:DNA-binding transcription factor activity"/>
    <property type="evidence" value="ECO:0007669"/>
    <property type="project" value="TreeGrafter"/>
</dbReference>
<evidence type="ECO:0000313" key="8">
    <source>
        <dbReference type="EMBL" id="AHF77334.1"/>
    </source>
</evidence>
<feature type="domain" description="IclR-ED" evidence="7">
    <location>
        <begin position="66"/>
        <end position="242"/>
    </location>
</feature>
<dbReference type="SMART" id="SM00346">
    <property type="entry name" value="HTH_ICLR"/>
    <property type="match status" value="1"/>
</dbReference>
<dbReference type="InterPro" id="IPR014757">
    <property type="entry name" value="Tscrpt_reg_IclR_C"/>
</dbReference>
<dbReference type="InterPro" id="IPR005471">
    <property type="entry name" value="Tscrpt_reg_IclR_N"/>
</dbReference>
<organism evidence="8 9">
    <name type="scientific">Sodalis praecaptivus</name>
    <dbReference type="NCBI Taxonomy" id="1239307"/>
    <lineage>
        <taxon>Bacteria</taxon>
        <taxon>Pseudomonadati</taxon>
        <taxon>Pseudomonadota</taxon>
        <taxon>Gammaproteobacteria</taxon>
        <taxon>Enterobacterales</taxon>
        <taxon>Bruguierivoracaceae</taxon>
        <taxon>Sodalis</taxon>
    </lineage>
</organism>
<dbReference type="Gene3D" id="3.30.450.40">
    <property type="match status" value="1"/>
</dbReference>
<accession>W0HU97</accession>
<evidence type="ECO:0000313" key="9">
    <source>
        <dbReference type="Proteomes" id="UP000019028"/>
    </source>
</evidence>
<dbReference type="InterPro" id="IPR036390">
    <property type="entry name" value="WH_DNA-bd_sf"/>
</dbReference>
<dbReference type="KEGG" id="sod:Sant_2289"/>
<proteinExistence type="predicted"/>
<dbReference type="PANTHER" id="PTHR30136:SF24">
    <property type="entry name" value="HTH-TYPE TRANSCRIPTIONAL REPRESSOR ALLR"/>
    <property type="match status" value="1"/>
</dbReference>
<dbReference type="PATRIC" id="fig|1239307.3.peg.2534"/>
<gene>
    <name evidence="8" type="ORF">Sant_2289</name>
</gene>
<dbReference type="Proteomes" id="UP000019028">
    <property type="component" value="Chromosome"/>
</dbReference>
<dbReference type="RefSeq" id="WP_081730455.1">
    <property type="nucleotide sequence ID" value="NZ_CP006569.1"/>
</dbReference>
<evidence type="ECO:0000259" key="7">
    <source>
        <dbReference type="PROSITE" id="PS51078"/>
    </source>
</evidence>
<evidence type="ECO:0000259" key="6">
    <source>
        <dbReference type="PROSITE" id="PS51077"/>
    </source>
</evidence>
<reference evidence="8 9" key="1">
    <citation type="journal article" date="2014" name="Genome Biol. Evol.">
        <title>Genome degeneration and adaptation in a nascent stage of symbiosis.</title>
        <authorList>
            <person name="Oakeson K.F."/>
            <person name="Gil R."/>
            <person name="Clayton A.L."/>
            <person name="Dunn D.M."/>
            <person name="von Niederhausern A.C."/>
            <person name="Hamil C."/>
            <person name="Aoyagi A."/>
            <person name="Duval B."/>
            <person name="Baca A."/>
            <person name="Silva F.J."/>
            <person name="Vallier A."/>
            <person name="Jackson D.G."/>
            <person name="Latorre A."/>
            <person name="Weiss R.B."/>
            <person name="Heddi A."/>
            <person name="Moya A."/>
            <person name="Dale C."/>
        </authorList>
    </citation>
    <scope>NUCLEOTIDE SEQUENCE [LARGE SCALE GENOMIC DNA]</scope>
    <source>
        <strain evidence="8 9">HS1</strain>
    </source>
</reference>
<dbReference type="GO" id="GO:0003677">
    <property type="term" value="F:DNA binding"/>
    <property type="evidence" value="ECO:0007669"/>
    <property type="project" value="UniProtKB-KW"/>
</dbReference>